<accession>A0A8H6ZA03</accession>
<proteinExistence type="predicted"/>
<reference evidence="2" key="1">
    <citation type="submission" date="2020-05" db="EMBL/GenBank/DDBJ databases">
        <title>Mycena genomes resolve the evolution of fungal bioluminescence.</title>
        <authorList>
            <person name="Tsai I.J."/>
        </authorList>
    </citation>
    <scope>NUCLEOTIDE SEQUENCE</scope>
    <source>
        <strain evidence="2">160909Yilan</strain>
    </source>
</reference>
<feature type="compositionally biased region" description="Acidic residues" evidence="1">
    <location>
        <begin position="119"/>
        <end position="134"/>
    </location>
</feature>
<dbReference type="EMBL" id="JACAZH010000003">
    <property type="protein sequence ID" value="KAF7373694.1"/>
    <property type="molecule type" value="Genomic_DNA"/>
</dbReference>
<name>A0A8H6ZA03_9AGAR</name>
<dbReference type="AlphaFoldDB" id="A0A8H6ZA03"/>
<evidence type="ECO:0000313" key="3">
    <source>
        <dbReference type="Proteomes" id="UP000623467"/>
    </source>
</evidence>
<evidence type="ECO:0000313" key="2">
    <source>
        <dbReference type="EMBL" id="KAF7373694.1"/>
    </source>
</evidence>
<dbReference type="Proteomes" id="UP000623467">
    <property type="component" value="Unassembled WGS sequence"/>
</dbReference>
<feature type="compositionally biased region" description="Basic and acidic residues" evidence="1">
    <location>
        <begin position="89"/>
        <end position="101"/>
    </location>
</feature>
<sequence length="170" mass="18462">MVRCLLMLEWQVKLWGQHADTTHYCGQGVRLQGAMVFAARQATVCQKLATGFRRLWWPLTDRIKEKHTPASSESSGVDEQDGFDDGGLDDGKGSEDDRDGSLSEGEQDAGAVATTAERGEDEQENGGVEDDGDDVPGNSEAAGEDVVVRTEKIDELLAVQSASLEQYDEL</sequence>
<gene>
    <name evidence="2" type="ORF">MSAN_00580400</name>
</gene>
<keyword evidence="3" id="KW-1185">Reference proteome</keyword>
<feature type="compositionally biased region" description="Acidic residues" evidence="1">
    <location>
        <begin position="76"/>
        <end position="88"/>
    </location>
</feature>
<evidence type="ECO:0000256" key="1">
    <source>
        <dbReference type="SAM" id="MobiDB-lite"/>
    </source>
</evidence>
<organism evidence="2 3">
    <name type="scientific">Mycena sanguinolenta</name>
    <dbReference type="NCBI Taxonomy" id="230812"/>
    <lineage>
        <taxon>Eukaryota</taxon>
        <taxon>Fungi</taxon>
        <taxon>Dikarya</taxon>
        <taxon>Basidiomycota</taxon>
        <taxon>Agaricomycotina</taxon>
        <taxon>Agaricomycetes</taxon>
        <taxon>Agaricomycetidae</taxon>
        <taxon>Agaricales</taxon>
        <taxon>Marasmiineae</taxon>
        <taxon>Mycenaceae</taxon>
        <taxon>Mycena</taxon>
    </lineage>
</organism>
<comment type="caution">
    <text evidence="2">The sequence shown here is derived from an EMBL/GenBank/DDBJ whole genome shotgun (WGS) entry which is preliminary data.</text>
</comment>
<protein>
    <submittedName>
        <fullName evidence="2">Uncharacterized protein</fullName>
    </submittedName>
</protein>
<feature type="region of interest" description="Disordered" evidence="1">
    <location>
        <begin position="66"/>
        <end position="147"/>
    </location>
</feature>